<organism evidence="6 7">
    <name type="scientific">Dactylosporangium vinaceum</name>
    <dbReference type="NCBI Taxonomy" id="53362"/>
    <lineage>
        <taxon>Bacteria</taxon>
        <taxon>Bacillati</taxon>
        <taxon>Actinomycetota</taxon>
        <taxon>Actinomycetes</taxon>
        <taxon>Micromonosporales</taxon>
        <taxon>Micromonosporaceae</taxon>
        <taxon>Dactylosporangium</taxon>
    </lineage>
</organism>
<dbReference type="PANTHER" id="PTHR30055">
    <property type="entry name" value="HTH-TYPE TRANSCRIPTIONAL REGULATOR RUTR"/>
    <property type="match status" value="1"/>
</dbReference>
<dbReference type="InterPro" id="IPR001647">
    <property type="entry name" value="HTH_TetR"/>
</dbReference>
<evidence type="ECO:0000259" key="5">
    <source>
        <dbReference type="PROSITE" id="PS50977"/>
    </source>
</evidence>
<keyword evidence="1" id="KW-0805">Transcription regulation</keyword>
<dbReference type="PROSITE" id="PS50977">
    <property type="entry name" value="HTH_TETR_2"/>
    <property type="match status" value="1"/>
</dbReference>
<keyword evidence="7" id="KW-1185">Reference proteome</keyword>
<evidence type="ECO:0000256" key="3">
    <source>
        <dbReference type="ARBA" id="ARBA00023163"/>
    </source>
</evidence>
<evidence type="ECO:0000313" key="7">
    <source>
        <dbReference type="Proteomes" id="UP001589608"/>
    </source>
</evidence>
<dbReference type="RefSeq" id="WP_223103245.1">
    <property type="nucleotide sequence ID" value="NZ_CP061913.1"/>
</dbReference>
<reference evidence="6 7" key="1">
    <citation type="submission" date="2024-09" db="EMBL/GenBank/DDBJ databases">
        <authorList>
            <person name="Sun Q."/>
            <person name="Mori K."/>
        </authorList>
    </citation>
    <scope>NUCLEOTIDE SEQUENCE [LARGE SCALE GENOMIC DNA]</scope>
    <source>
        <strain evidence="6 7">JCM 3307</strain>
    </source>
</reference>
<feature type="DNA-binding region" description="H-T-H motif" evidence="4">
    <location>
        <begin position="35"/>
        <end position="54"/>
    </location>
</feature>
<dbReference type="InterPro" id="IPR036271">
    <property type="entry name" value="Tet_transcr_reg_TetR-rel_C_sf"/>
</dbReference>
<dbReference type="SUPFAM" id="SSF46689">
    <property type="entry name" value="Homeodomain-like"/>
    <property type="match status" value="1"/>
</dbReference>
<keyword evidence="2 4" id="KW-0238">DNA-binding</keyword>
<evidence type="ECO:0000256" key="1">
    <source>
        <dbReference type="ARBA" id="ARBA00023015"/>
    </source>
</evidence>
<protein>
    <submittedName>
        <fullName evidence="6">TetR/AcrR family transcriptional regulator</fullName>
    </submittedName>
</protein>
<keyword evidence="3" id="KW-0804">Transcription</keyword>
<evidence type="ECO:0000256" key="4">
    <source>
        <dbReference type="PROSITE-ProRule" id="PRU00335"/>
    </source>
</evidence>
<sequence>MLYGAPTPRRRDAQRNRSAIVRVASELMLRHAGVLMPEIARRAGVGQATLYRHFRDRPALVEAVVADQLERLEAVISAGSCTFREVLVAALRLYARVRPLTGGGDRLAHRLGAALAPVLRRAQEQGRVRPDLTPADLTLLVTMLSAADPERSIALLLDGVCR</sequence>
<comment type="caution">
    <text evidence="6">The sequence shown here is derived from an EMBL/GenBank/DDBJ whole genome shotgun (WGS) entry which is preliminary data.</text>
</comment>
<dbReference type="PANTHER" id="PTHR30055:SF234">
    <property type="entry name" value="HTH-TYPE TRANSCRIPTIONAL REGULATOR BETI"/>
    <property type="match status" value="1"/>
</dbReference>
<evidence type="ECO:0000313" key="6">
    <source>
        <dbReference type="EMBL" id="MFB9442952.1"/>
    </source>
</evidence>
<gene>
    <name evidence="6" type="ORF">ACFFTR_07650</name>
</gene>
<dbReference type="SUPFAM" id="SSF48498">
    <property type="entry name" value="Tetracyclin repressor-like, C-terminal domain"/>
    <property type="match status" value="1"/>
</dbReference>
<dbReference type="EMBL" id="JBHMCA010000018">
    <property type="protein sequence ID" value="MFB9442952.1"/>
    <property type="molecule type" value="Genomic_DNA"/>
</dbReference>
<accession>A0ABV5M2A8</accession>
<dbReference type="Pfam" id="PF21597">
    <property type="entry name" value="TetR_C_43"/>
    <property type="match status" value="1"/>
</dbReference>
<name>A0ABV5M2A8_9ACTN</name>
<dbReference type="InterPro" id="IPR050109">
    <property type="entry name" value="HTH-type_TetR-like_transc_reg"/>
</dbReference>
<proteinExistence type="predicted"/>
<evidence type="ECO:0000256" key="2">
    <source>
        <dbReference type="ARBA" id="ARBA00023125"/>
    </source>
</evidence>
<feature type="domain" description="HTH tetR-type" evidence="5">
    <location>
        <begin position="14"/>
        <end position="72"/>
    </location>
</feature>
<dbReference type="Proteomes" id="UP001589608">
    <property type="component" value="Unassembled WGS sequence"/>
</dbReference>
<dbReference type="InterPro" id="IPR009057">
    <property type="entry name" value="Homeodomain-like_sf"/>
</dbReference>
<dbReference type="Pfam" id="PF00440">
    <property type="entry name" value="TetR_N"/>
    <property type="match status" value="1"/>
</dbReference>
<dbReference type="InterPro" id="IPR049445">
    <property type="entry name" value="TetR_SbtR-like_C"/>
</dbReference>
<dbReference type="Gene3D" id="1.10.357.10">
    <property type="entry name" value="Tetracycline Repressor, domain 2"/>
    <property type="match status" value="1"/>
</dbReference>